<dbReference type="Pfam" id="PF20647">
    <property type="entry name" value="DUF6808"/>
    <property type="match status" value="1"/>
</dbReference>
<dbReference type="RefSeq" id="WP_135993217.1">
    <property type="nucleotide sequence ID" value="NZ_SRYD01000025.1"/>
</dbReference>
<feature type="domain" description="DUF6808" evidence="1">
    <location>
        <begin position="20"/>
        <end position="101"/>
    </location>
</feature>
<sequence length="103" mass="11654">MENIPKEISSHPVGHLTCPDSAEVEIPITQKEYEGEDYHAWVSGYDPKMDSIYVFPRHEIVTIREPPNKPRRWGIGVFAGYGITPKGLQPCVGVSVNYTLWNL</sequence>
<dbReference type="InterPro" id="IPR049214">
    <property type="entry name" value="DUF6808"/>
</dbReference>
<evidence type="ECO:0000259" key="1">
    <source>
        <dbReference type="Pfam" id="PF20647"/>
    </source>
</evidence>
<evidence type="ECO:0000313" key="3">
    <source>
        <dbReference type="Proteomes" id="UP000306630"/>
    </source>
</evidence>
<comment type="caution">
    <text evidence="2">The sequence shown here is derived from an EMBL/GenBank/DDBJ whole genome shotgun (WGS) entry which is preliminary data.</text>
</comment>
<organism evidence="2 3">
    <name type="scientific">Muribaculum intestinale</name>
    <dbReference type="NCBI Taxonomy" id="1796646"/>
    <lineage>
        <taxon>Bacteria</taxon>
        <taxon>Pseudomonadati</taxon>
        <taxon>Bacteroidota</taxon>
        <taxon>Bacteroidia</taxon>
        <taxon>Bacteroidales</taxon>
        <taxon>Muribaculaceae</taxon>
        <taxon>Muribaculum</taxon>
    </lineage>
</organism>
<protein>
    <recommendedName>
        <fullName evidence="1">DUF6808 domain-containing protein</fullName>
    </recommendedName>
</protein>
<name>A0A4S2FXB0_9BACT</name>
<dbReference type="AlphaFoldDB" id="A0A4S2FXB0"/>
<reference evidence="2 3" key="1">
    <citation type="submission" date="2019-04" db="EMBL/GenBank/DDBJ databases">
        <title>Microbes associate with the intestines of laboratory mice.</title>
        <authorList>
            <person name="Navarre W."/>
            <person name="Wong E."/>
            <person name="Huang K."/>
            <person name="Tropini C."/>
            <person name="Ng K."/>
            <person name="Yu B."/>
        </authorList>
    </citation>
    <scope>NUCLEOTIDE SEQUENCE [LARGE SCALE GENOMIC DNA]</scope>
    <source>
        <strain evidence="2 3">NM06_A21</strain>
    </source>
</reference>
<gene>
    <name evidence="2" type="ORF">E5333_07425</name>
</gene>
<accession>A0A4S2FXB0</accession>
<dbReference type="EMBL" id="SRYD01000025">
    <property type="protein sequence ID" value="TGY74097.1"/>
    <property type="molecule type" value="Genomic_DNA"/>
</dbReference>
<proteinExistence type="predicted"/>
<evidence type="ECO:0000313" key="2">
    <source>
        <dbReference type="EMBL" id="TGY74097.1"/>
    </source>
</evidence>
<dbReference type="Proteomes" id="UP000306630">
    <property type="component" value="Unassembled WGS sequence"/>
</dbReference>